<organism evidence="1 2">
    <name type="scientific">Fusarium culmorum</name>
    <dbReference type="NCBI Taxonomy" id="5516"/>
    <lineage>
        <taxon>Eukaryota</taxon>
        <taxon>Fungi</taxon>
        <taxon>Dikarya</taxon>
        <taxon>Ascomycota</taxon>
        <taxon>Pezizomycotina</taxon>
        <taxon>Sordariomycetes</taxon>
        <taxon>Hypocreomycetidae</taxon>
        <taxon>Hypocreales</taxon>
        <taxon>Nectriaceae</taxon>
        <taxon>Fusarium</taxon>
    </lineage>
</organism>
<name>A0A2T4GQD5_FUSCU</name>
<comment type="caution">
    <text evidence="1">The sequence shown here is derived from an EMBL/GenBank/DDBJ whole genome shotgun (WGS) entry which is preliminary data.</text>
</comment>
<dbReference type="EMBL" id="PVEM01000012">
    <property type="protein sequence ID" value="PTD05761.1"/>
    <property type="molecule type" value="Genomic_DNA"/>
</dbReference>
<accession>A0A2T4GQD5</accession>
<dbReference type="OrthoDB" id="4500473at2759"/>
<gene>
    <name evidence="1" type="ORF">FCULG_00001229</name>
</gene>
<dbReference type="AlphaFoldDB" id="A0A2T4GQD5"/>
<evidence type="ECO:0000313" key="1">
    <source>
        <dbReference type="EMBL" id="PTD05761.1"/>
    </source>
</evidence>
<dbReference type="Proteomes" id="UP000241587">
    <property type="component" value="Unassembled WGS sequence"/>
</dbReference>
<proteinExistence type="predicted"/>
<sequence length="469" mass="53371">MQYYHLDRVSVKPSTLYVSLRKLCLTEITCSMIARLAIAPNTRHLAIRHLLAVVIFSNLDTHTVGPLTLLPPTVKELYLSRRTFRQKDQPPRLETALRSWHRMTAFLLHENPGAQTHLQPPLSVKSKVEDIIAILQESLDHFVRIDNYHSPRDQQSSLTNVFGTSVELGYEIFSHPCEWEFMYPEDEHAIFITPGVKLITDNRGVPHDPPLIALAPEIVAIESYMVKEYFLAPNFTTAAPPEGPIKLGSILRSLVEFEPLNPIVEAIPTTQLRPVDVKESFEISLHELHSIRLKAKALGLLGLGRGSSIEHIKGNNDVISCNRLETLAFNPTESYIEASMEHPNAERFMRSSRRRRPLYMVTGLKIARGASRTSRINNTDLLPSETPLAGSGKASYSIRTEREEKWDSSTDLILAFKVKKLYMEWNKYARYRVLGFMDVHRGGAYTYTLKSSDDLTPQEIEEMFNYTED</sequence>
<keyword evidence="2" id="KW-1185">Reference proteome</keyword>
<protein>
    <submittedName>
        <fullName evidence="1">Uncharacterized protein</fullName>
    </submittedName>
</protein>
<reference evidence="1 2" key="1">
    <citation type="submission" date="2018-02" db="EMBL/GenBank/DDBJ databases">
        <title>Fusarium culmorum secondary metabolites in fungal-bacterial-plant interactions.</title>
        <authorList>
            <person name="Schmidt R."/>
        </authorList>
    </citation>
    <scope>NUCLEOTIDE SEQUENCE [LARGE SCALE GENOMIC DNA]</scope>
    <source>
        <strain evidence="1 2">PV</strain>
    </source>
</reference>
<evidence type="ECO:0000313" key="2">
    <source>
        <dbReference type="Proteomes" id="UP000241587"/>
    </source>
</evidence>